<dbReference type="RefSeq" id="WP_052546715.1">
    <property type="nucleotide sequence ID" value="NZ_JMCC02000009.1"/>
</dbReference>
<evidence type="ECO:0000259" key="1">
    <source>
        <dbReference type="Pfam" id="PF09937"/>
    </source>
</evidence>
<dbReference type="Proteomes" id="UP000031599">
    <property type="component" value="Unassembled WGS sequence"/>
</dbReference>
<feature type="domain" description="DUF2169" evidence="1">
    <location>
        <begin position="22"/>
        <end position="315"/>
    </location>
</feature>
<organism evidence="2 3">
    <name type="scientific">Enhygromyxa salina</name>
    <dbReference type="NCBI Taxonomy" id="215803"/>
    <lineage>
        <taxon>Bacteria</taxon>
        <taxon>Pseudomonadati</taxon>
        <taxon>Myxococcota</taxon>
        <taxon>Polyangia</taxon>
        <taxon>Nannocystales</taxon>
        <taxon>Nannocystaceae</taxon>
        <taxon>Enhygromyxa</taxon>
    </lineage>
</organism>
<evidence type="ECO:0000313" key="3">
    <source>
        <dbReference type="Proteomes" id="UP000031599"/>
    </source>
</evidence>
<evidence type="ECO:0000313" key="2">
    <source>
        <dbReference type="EMBL" id="KIG18669.1"/>
    </source>
</evidence>
<accession>A0A0C1ZMH9</accession>
<proteinExistence type="predicted"/>
<reference evidence="2 3" key="1">
    <citation type="submission" date="2014-12" db="EMBL/GenBank/DDBJ databases">
        <title>Genome assembly of Enhygromyxa salina DSM 15201.</title>
        <authorList>
            <person name="Sharma G."/>
            <person name="Subramanian S."/>
        </authorList>
    </citation>
    <scope>NUCLEOTIDE SEQUENCE [LARGE SCALE GENOMIC DNA]</scope>
    <source>
        <strain evidence="2 3">DSM 15201</strain>
    </source>
</reference>
<dbReference type="Pfam" id="PF09937">
    <property type="entry name" value="DUF2169"/>
    <property type="match status" value="1"/>
</dbReference>
<comment type="caution">
    <text evidence="2">The sequence shown here is derived from an EMBL/GenBank/DDBJ whole genome shotgun (WGS) entry which is preliminary data.</text>
</comment>
<name>A0A0C1ZMH9_9BACT</name>
<gene>
    <name evidence="2" type="ORF">DB30_07684</name>
</gene>
<protein>
    <submittedName>
        <fullName evidence="2">Putative exported protein</fullName>
    </submittedName>
</protein>
<dbReference type="AlphaFoldDB" id="A0A0C1ZMH9"/>
<dbReference type="EMBL" id="JMCC02000009">
    <property type="protein sequence ID" value="KIG18669.1"/>
    <property type="molecule type" value="Genomic_DNA"/>
</dbReference>
<sequence length="369" mass="40725">MQITRNTTAMVAGVNAQTDADARQWCVVVVKGTFKTSPSGALQLASEQRPLVETDEHYGDPEQTPLRYENDFALHKPLTDVLVVGIAVAPGRVPVQELLVRLEVAGRAKDVLVIGERRFVHVAGELRISPPVPFVELPLRFDRAFGGLDAPRGPASIQAERRNLSGVGFSVAPRGSRLDGAPLPNLEDPRARITAASDRPAPVGFGHVGRSSLPRLSYAGTFDETWKRDRRPFLPADFNPRFFQSAPEDQQHPRLRDGELIRCLHMADDAVVQYIVPSLDIPVRAVYANRSVVLRPELDTIVLEPHLALATLTWRARTPLPRKPSHLREIWIGPTPSGEPIDFRDGRPVFTRLGDATSWLAKQATQEGS</sequence>
<dbReference type="InterPro" id="IPR018683">
    <property type="entry name" value="DUF2169"/>
</dbReference>